<evidence type="ECO:0000313" key="3">
    <source>
        <dbReference type="EMBL" id="ORB47265.1"/>
    </source>
</evidence>
<feature type="region of interest" description="Disordered" evidence="1">
    <location>
        <begin position="388"/>
        <end position="408"/>
    </location>
</feature>
<sequence length="490" mass="51785">MIAAAQSLNLTGLDIGQKMTTLGSTLSGFTGMAGTDTAAQSFAGAYDPAARSLLDAAKNLSDGFASVGLVLGASAQNHNDANAAAAHKPPPFIGGMPGQSKYEKPSSPNAAGDPAPGPWWWKLIVAYVQGKVWPNGHQDQLRNAAQAWDDFANSVVGTSYNPEAVYQALGKLRAQDAEDIGAGLMLASDAYEAMFTISSNAKTIAQACRDHAQSIDDAHSEIESAAAELIIETGAIMVIGWGLSLFTAGGSGAAATALSAGNLARIGANIARIITGFEGAAVATAGGAMRVAPAAAAVANTMSKAASLPITRIAATTAGANAARLSQQEQAELTRIANESDYKKYLDRKAAEGKPPRSYEDYLQARDRFRQIQEQGGDWEQAVGREKGLTPESGWEPQKYAPNGVKPTEEGARRWDFANFGKSEAIECKSGQVDMATFTKQLETDARMVNKENWQVTWQLKEALSPAQMTKLTELRAQTGGRFNYQIGFE</sequence>
<reference evidence="3 4" key="1">
    <citation type="submission" date="2016-12" db="EMBL/GenBank/DDBJ databases">
        <title>The new phylogeny of genus Mycobacterium.</title>
        <authorList>
            <person name="Tortoli E."/>
            <person name="Trovato A."/>
            <person name="Cirillo D.M."/>
        </authorList>
    </citation>
    <scope>NUCLEOTIDE SEQUENCE [LARGE SCALE GENOMIC DNA]</scope>
    <source>
        <strain evidence="3 4">CCUG 66554</strain>
    </source>
</reference>
<dbReference type="Proteomes" id="UP000192434">
    <property type="component" value="Unassembled WGS sequence"/>
</dbReference>
<feature type="domain" description="Outer membrane channel protein CpnT-like N-terminal" evidence="2">
    <location>
        <begin position="115"/>
        <end position="243"/>
    </location>
</feature>
<dbReference type="RefSeq" id="WP_133054173.1">
    <property type="nucleotide sequence ID" value="NZ_MVII01000065.1"/>
</dbReference>
<feature type="region of interest" description="Disordered" evidence="1">
    <location>
        <begin position="81"/>
        <end position="113"/>
    </location>
</feature>
<evidence type="ECO:0000259" key="2">
    <source>
        <dbReference type="Pfam" id="PF25547"/>
    </source>
</evidence>
<dbReference type="AlphaFoldDB" id="A0A1X0II93"/>
<gene>
    <name evidence="3" type="ORF">BST43_26210</name>
</gene>
<dbReference type="EMBL" id="MVII01000065">
    <property type="protein sequence ID" value="ORB47265.1"/>
    <property type="molecule type" value="Genomic_DNA"/>
</dbReference>
<organism evidence="3 4">
    <name type="scientific">Mycobacteroides saopaulense</name>
    <dbReference type="NCBI Taxonomy" id="1578165"/>
    <lineage>
        <taxon>Bacteria</taxon>
        <taxon>Bacillati</taxon>
        <taxon>Actinomycetota</taxon>
        <taxon>Actinomycetes</taxon>
        <taxon>Mycobacteriales</taxon>
        <taxon>Mycobacteriaceae</taxon>
        <taxon>Mycobacteroides</taxon>
    </lineage>
</organism>
<accession>A0A1X0II93</accession>
<dbReference type="Pfam" id="PF25547">
    <property type="entry name" value="WXG100_2"/>
    <property type="match status" value="1"/>
</dbReference>
<evidence type="ECO:0000313" key="4">
    <source>
        <dbReference type="Proteomes" id="UP000192434"/>
    </source>
</evidence>
<evidence type="ECO:0000256" key="1">
    <source>
        <dbReference type="SAM" id="MobiDB-lite"/>
    </source>
</evidence>
<proteinExistence type="predicted"/>
<name>A0A1X0II93_9MYCO</name>
<protein>
    <recommendedName>
        <fullName evidence="2">Outer membrane channel protein CpnT-like N-terminal domain-containing protein</fullName>
    </recommendedName>
</protein>
<dbReference type="InterPro" id="IPR057746">
    <property type="entry name" value="CpnT-like_N"/>
</dbReference>
<comment type="caution">
    <text evidence="3">The sequence shown here is derived from an EMBL/GenBank/DDBJ whole genome shotgun (WGS) entry which is preliminary data.</text>
</comment>
<dbReference type="OrthoDB" id="4504727at2"/>